<dbReference type="Gene3D" id="3.40.33.10">
    <property type="entry name" value="CAP"/>
    <property type="match status" value="1"/>
</dbReference>
<dbReference type="PANTHER" id="PTHR10334">
    <property type="entry name" value="CYSTEINE-RICH SECRETORY PROTEIN-RELATED"/>
    <property type="match status" value="1"/>
</dbReference>
<evidence type="ECO:0000256" key="2">
    <source>
        <dbReference type="SAM" id="Phobius"/>
    </source>
</evidence>
<evidence type="ECO:0000313" key="4">
    <source>
        <dbReference type="EMBL" id="ADY44953.1"/>
    </source>
</evidence>
<evidence type="ECO:0000256" key="1">
    <source>
        <dbReference type="PROSITE-ProRule" id="PRU01005"/>
    </source>
</evidence>
<dbReference type="PRINTS" id="PR00838">
    <property type="entry name" value="V5ALLERGEN"/>
</dbReference>
<accession>F1L499</accession>
<dbReference type="PROSITE" id="PS51670">
    <property type="entry name" value="SHKT"/>
    <property type="match status" value="2"/>
</dbReference>
<dbReference type="Pfam" id="PF00188">
    <property type="entry name" value="CAP"/>
    <property type="match status" value="1"/>
</dbReference>
<feature type="domain" description="ShKT" evidence="3">
    <location>
        <begin position="364"/>
        <end position="399"/>
    </location>
</feature>
<dbReference type="Pfam" id="PF01549">
    <property type="entry name" value="ShK"/>
    <property type="match status" value="2"/>
</dbReference>
<keyword evidence="1" id="KW-1015">Disulfide bond</keyword>
<feature type="disulfide bond" evidence="1">
    <location>
        <begin position="317"/>
        <end position="351"/>
    </location>
</feature>
<keyword evidence="2" id="KW-1133">Transmembrane helix</keyword>
<dbReference type="PRINTS" id="PR00837">
    <property type="entry name" value="V5TPXLIKE"/>
</dbReference>
<reference evidence="4" key="1">
    <citation type="journal article" date="2011" name="Genome Res.">
        <title>Deep small RNA sequencing from the nematode Ascaris reveals conservation, functional diversification, and novel developmental profiles.</title>
        <authorList>
            <person name="Wang J."/>
            <person name="Czech B."/>
            <person name="Crunk A."/>
            <person name="Wallace A."/>
            <person name="Mitreva M."/>
            <person name="Hannon G.J."/>
            <person name="Davis R.E."/>
        </authorList>
    </citation>
    <scope>NUCLEOTIDE SEQUENCE</scope>
</reference>
<dbReference type="InterPro" id="IPR002413">
    <property type="entry name" value="V5_allergen-like"/>
</dbReference>
<dbReference type="InterPro" id="IPR003582">
    <property type="entry name" value="ShKT_dom"/>
</dbReference>
<comment type="caution">
    <text evidence="1">Lacks conserved residue(s) required for the propagation of feature annotation.</text>
</comment>
<dbReference type="AlphaFoldDB" id="F1L499"/>
<dbReference type="SMART" id="SM00254">
    <property type="entry name" value="ShKT"/>
    <property type="match status" value="2"/>
</dbReference>
<keyword evidence="2" id="KW-0812">Transmembrane</keyword>
<name>F1L499_ASCSU</name>
<dbReference type="InterPro" id="IPR018244">
    <property type="entry name" value="Allrgn_V5/Tpx1_CS"/>
</dbReference>
<feature type="domain" description="ShKT" evidence="3">
    <location>
        <begin position="317"/>
        <end position="351"/>
    </location>
</feature>
<feature type="transmembrane region" description="Helical" evidence="2">
    <location>
        <begin position="6"/>
        <end position="30"/>
    </location>
</feature>
<sequence>MGSTMTLIIILLNIFVAEVVSQFIFGTYWFNDDQKRRIIQIHNQLRASEPASNMQEMVWDDRLAALALGHVQRCDAWHRSAYERRGYGYSYIGENIWWSNEAYLRSNLESVIFDFYNEKPFYDFQTTGCWGAQCGHYTQVVWATTCAVGCAAVHCDGIRNGHGIYRGHIIVCNYGEGGNMYGQRPFFVGPRCSQCPGGGGCTSEGLCAPMCYGVRFPRFFFPQPRPLPYTHLFPYQNRISVGNRFQQQAAIGNRIQQQTTFGNRIQQQISFGNRMQQHISFGNKIQQQIPFGNKFEQRNKLGAQQKEKIKQFYSYNCMDLDDNCKVWAQNGGCDSNRDFMVRRCPRTCDACQESTSIVNQASGCMDRYRECATWAQRNRCRGGNARFMEHFCRRSCRLCGNRKA</sequence>
<evidence type="ECO:0000259" key="3">
    <source>
        <dbReference type="PROSITE" id="PS51670"/>
    </source>
</evidence>
<proteinExistence type="evidence at transcript level"/>
<dbReference type="SMART" id="SM00198">
    <property type="entry name" value="SCP"/>
    <property type="match status" value="1"/>
</dbReference>
<organism evidence="4">
    <name type="scientific">Ascaris suum</name>
    <name type="common">Pig roundworm</name>
    <name type="synonym">Ascaris lumbricoides</name>
    <dbReference type="NCBI Taxonomy" id="6253"/>
    <lineage>
        <taxon>Eukaryota</taxon>
        <taxon>Metazoa</taxon>
        <taxon>Ecdysozoa</taxon>
        <taxon>Nematoda</taxon>
        <taxon>Chromadorea</taxon>
        <taxon>Rhabditida</taxon>
        <taxon>Spirurina</taxon>
        <taxon>Ascaridomorpha</taxon>
        <taxon>Ascaridoidea</taxon>
        <taxon>Ascarididae</taxon>
        <taxon>Ascaris</taxon>
    </lineage>
</organism>
<keyword evidence="2" id="KW-0472">Membrane</keyword>
<dbReference type="GO" id="GO:0005576">
    <property type="term" value="C:extracellular region"/>
    <property type="evidence" value="ECO:0007669"/>
    <property type="project" value="InterPro"/>
</dbReference>
<dbReference type="InterPro" id="IPR001283">
    <property type="entry name" value="CRISP-related"/>
</dbReference>
<dbReference type="EMBL" id="JI171067">
    <property type="protein sequence ID" value="ADY44953.1"/>
    <property type="molecule type" value="mRNA"/>
</dbReference>
<dbReference type="PROSITE" id="PS01009">
    <property type="entry name" value="CRISP_1"/>
    <property type="match status" value="1"/>
</dbReference>
<dbReference type="InterPro" id="IPR035940">
    <property type="entry name" value="CAP_sf"/>
</dbReference>
<protein>
    <submittedName>
        <fullName evidence="4">Peptidase inhibitor 16</fullName>
    </submittedName>
</protein>
<dbReference type="SUPFAM" id="SSF55797">
    <property type="entry name" value="PR-1-like"/>
    <property type="match status" value="1"/>
</dbReference>
<dbReference type="InterPro" id="IPR014044">
    <property type="entry name" value="CAP_dom"/>
</dbReference>